<evidence type="ECO:0000313" key="1">
    <source>
        <dbReference type="EMBL" id="RRQ77935.1"/>
    </source>
</evidence>
<dbReference type="RefSeq" id="WP_125212295.1">
    <property type="nucleotide sequence ID" value="NZ_PDER01000030.1"/>
</dbReference>
<protein>
    <submittedName>
        <fullName evidence="1">Lactoylglutathione lyase</fullName>
    </submittedName>
</protein>
<name>A0A3R8RUV6_9ACTN</name>
<keyword evidence="2" id="KW-1185">Reference proteome</keyword>
<dbReference type="Gene3D" id="3.10.180.10">
    <property type="entry name" value="2,3-Dihydroxybiphenyl 1,2-Dioxygenase, domain 1"/>
    <property type="match status" value="1"/>
</dbReference>
<evidence type="ECO:0000313" key="2">
    <source>
        <dbReference type="Proteomes" id="UP000276379"/>
    </source>
</evidence>
<dbReference type="AlphaFoldDB" id="A0A3R8RUV6"/>
<reference evidence="1 2" key="1">
    <citation type="submission" date="2017-10" db="EMBL/GenBank/DDBJ databases">
        <title>Draft genome of actinobacteria isolated from guarana (Paullinia cupana (Mart.) Ducke.</title>
        <authorList>
            <person name="Siqueira K.A."/>
            <person name="Liotti R.G."/>
            <person name="Mendes T.A."/>
            <person name="Soares M.A."/>
        </authorList>
    </citation>
    <scope>NUCLEOTIDE SEQUENCE [LARGE SCALE GENOMIC DNA]</scope>
    <source>
        <strain evidence="1 2">199</strain>
    </source>
</reference>
<organism evidence="1 2">
    <name type="scientific">Streptomyces griseofuscus</name>
    <dbReference type="NCBI Taxonomy" id="146922"/>
    <lineage>
        <taxon>Bacteria</taxon>
        <taxon>Bacillati</taxon>
        <taxon>Actinomycetota</taxon>
        <taxon>Actinomycetes</taxon>
        <taxon>Kitasatosporales</taxon>
        <taxon>Streptomycetaceae</taxon>
        <taxon>Streptomyces</taxon>
    </lineage>
</organism>
<proteinExistence type="predicted"/>
<sequence>MSAVPMAALPDRWFRTTPDSALLAGPRLLARSLIDVAVLDDRIRSYERLTATPADLRMPIPDFGGLELAAVGNMLLIASARPFTAIQRQTAYSVIVPTLDGALSRLNQVGATVLEPPERILPGSRARVRFPDGAIAELVEHRPNPGEQPCPPEPRETGRPGVRLLLRKAVSRSMFESLLRLYETALGIACDTRLRLDTPDAVELATVGNLLLVGTDGPEFTSAPHVRLALVTSAPQDIPGAHPCGHRLVKLDDGSVAEVWDSATGLTSTPAAAVRSTAGTDAS</sequence>
<comment type="caution">
    <text evidence="1">The sequence shown here is derived from an EMBL/GenBank/DDBJ whole genome shotgun (WGS) entry which is preliminary data.</text>
</comment>
<accession>A0A3R8RUV6</accession>
<gene>
    <name evidence="1" type="ORF">CQW44_37175</name>
</gene>
<dbReference type="SUPFAM" id="SSF54593">
    <property type="entry name" value="Glyoxalase/Bleomycin resistance protein/Dihydroxybiphenyl dioxygenase"/>
    <property type="match status" value="1"/>
</dbReference>
<dbReference type="Proteomes" id="UP000276379">
    <property type="component" value="Unassembled WGS sequence"/>
</dbReference>
<dbReference type="InterPro" id="IPR029068">
    <property type="entry name" value="Glyas_Bleomycin-R_OHBP_Dase"/>
</dbReference>
<dbReference type="EMBL" id="PDES01000024">
    <property type="protein sequence ID" value="RRQ77935.1"/>
    <property type="molecule type" value="Genomic_DNA"/>
</dbReference>
<dbReference type="GO" id="GO:0016829">
    <property type="term" value="F:lyase activity"/>
    <property type="evidence" value="ECO:0007669"/>
    <property type="project" value="UniProtKB-KW"/>
</dbReference>
<keyword evidence="1" id="KW-0456">Lyase</keyword>